<sequence>MLVSITTFKKHVSGVQGALTESTIAAHLKASERDFRAMIGGPLYDFLEQVAVGSPADEKDLLDLAEAVISWKAYDLAMPHLKMRTSDLGLLVQLPANTVMPTKWYYTDTRDANMVMYDLFLEHFYAQLEVVNPDVWETSDAHKDRNAHFIRSPKELDKYVGLVGRNARFFDRLTMYIGRAEEFYIAPAITEGVYDALLEKWQNPAATLTATEKRLVEYIRKALGPLAVYEAYPYLPLLVDNEGIRQVRKSDGTREEDLPDGKLRDAQRKQLLGDGQVYLSKLRTWLDSVATAELFPQYHTRRQEELNDFSSDDDYTHSASIVL</sequence>
<gene>
    <name evidence="1" type="ORF">DR864_27215</name>
</gene>
<accession>A0A344TR92</accession>
<dbReference type="AlphaFoldDB" id="A0A344TR92"/>
<keyword evidence="2" id="KW-1185">Reference proteome</keyword>
<name>A0A344TR92_9BACT</name>
<reference evidence="1 2" key="1">
    <citation type="submission" date="2018-07" db="EMBL/GenBank/DDBJ databases">
        <title>Genome sequencing of Runella.</title>
        <authorList>
            <person name="Baek M.-G."/>
            <person name="Yi H."/>
        </authorList>
    </citation>
    <scope>NUCLEOTIDE SEQUENCE [LARGE SCALE GENOMIC DNA]</scope>
    <source>
        <strain evidence="1 2">HYN0085</strain>
    </source>
</reference>
<dbReference type="KEGG" id="run:DR864_27215"/>
<dbReference type="EMBL" id="CP030850">
    <property type="protein sequence ID" value="AXE21163.1"/>
    <property type="molecule type" value="Genomic_DNA"/>
</dbReference>
<dbReference type="Proteomes" id="UP000251993">
    <property type="component" value="Chromosome"/>
</dbReference>
<dbReference type="RefSeq" id="WP_114069924.1">
    <property type="nucleotide sequence ID" value="NZ_CP030850.1"/>
</dbReference>
<dbReference type="OrthoDB" id="935340at2"/>
<evidence type="ECO:0000313" key="1">
    <source>
        <dbReference type="EMBL" id="AXE21163.1"/>
    </source>
</evidence>
<dbReference type="Pfam" id="PF20459">
    <property type="entry name" value="DUF6712"/>
    <property type="match status" value="1"/>
</dbReference>
<protein>
    <submittedName>
        <fullName evidence="1">Uncharacterized protein</fullName>
    </submittedName>
</protein>
<organism evidence="1 2">
    <name type="scientific">Runella rosea</name>
    <dbReference type="NCBI Taxonomy" id="2259595"/>
    <lineage>
        <taxon>Bacteria</taxon>
        <taxon>Pseudomonadati</taxon>
        <taxon>Bacteroidota</taxon>
        <taxon>Cytophagia</taxon>
        <taxon>Cytophagales</taxon>
        <taxon>Spirosomataceae</taxon>
        <taxon>Runella</taxon>
    </lineage>
</organism>
<proteinExistence type="predicted"/>
<evidence type="ECO:0000313" key="2">
    <source>
        <dbReference type="Proteomes" id="UP000251993"/>
    </source>
</evidence>
<dbReference type="InterPro" id="IPR046558">
    <property type="entry name" value="DUF6712"/>
</dbReference>